<comment type="caution">
    <text evidence="8">The sequence shown here is derived from an EMBL/GenBank/DDBJ whole genome shotgun (WGS) entry which is preliminary data.</text>
</comment>
<keyword evidence="9" id="KW-1185">Reference proteome</keyword>
<dbReference type="Pfam" id="PF07733">
    <property type="entry name" value="DNA_pol3_alpha"/>
    <property type="match status" value="1"/>
</dbReference>
<dbReference type="EC" id="2.7.7.7" evidence="1"/>
<keyword evidence="3" id="KW-0548">Nucleotidyltransferase</keyword>
<dbReference type="GO" id="GO:0003887">
    <property type="term" value="F:DNA-directed DNA polymerase activity"/>
    <property type="evidence" value="ECO:0007669"/>
    <property type="project" value="UniProtKB-KW"/>
</dbReference>
<proteinExistence type="predicted"/>
<dbReference type="NCBIfam" id="TIGR00594">
    <property type="entry name" value="polc"/>
    <property type="match status" value="1"/>
</dbReference>
<name>A0A4Q7NZI6_9FLAO</name>
<dbReference type="AlphaFoldDB" id="A0A4Q7NZI6"/>
<dbReference type="PANTHER" id="PTHR32294">
    <property type="entry name" value="DNA POLYMERASE III SUBUNIT ALPHA"/>
    <property type="match status" value="1"/>
</dbReference>
<evidence type="ECO:0000256" key="3">
    <source>
        <dbReference type="ARBA" id="ARBA00022695"/>
    </source>
</evidence>
<dbReference type="OrthoDB" id="9803237at2"/>
<evidence type="ECO:0000259" key="7">
    <source>
        <dbReference type="SMART" id="SM00481"/>
    </source>
</evidence>
<organism evidence="8 9">
    <name type="scientific">Aquimarina brevivitae</name>
    <dbReference type="NCBI Taxonomy" id="323412"/>
    <lineage>
        <taxon>Bacteria</taxon>
        <taxon>Pseudomonadati</taxon>
        <taxon>Bacteroidota</taxon>
        <taxon>Flavobacteriia</taxon>
        <taxon>Flavobacteriales</taxon>
        <taxon>Flavobacteriaceae</taxon>
        <taxon>Aquimarina</taxon>
    </lineage>
</organism>
<dbReference type="Pfam" id="PF02811">
    <property type="entry name" value="PHP"/>
    <property type="match status" value="1"/>
</dbReference>
<keyword evidence="5" id="KW-0239">DNA-directed DNA polymerase</keyword>
<comment type="catalytic activity">
    <reaction evidence="6">
        <text>DNA(n) + a 2'-deoxyribonucleoside 5'-triphosphate = DNA(n+1) + diphosphate</text>
        <dbReference type="Rhea" id="RHEA:22508"/>
        <dbReference type="Rhea" id="RHEA-COMP:17339"/>
        <dbReference type="Rhea" id="RHEA-COMP:17340"/>
        <dbReference type="ChEBI" id="CHEBI:33019"/>
        <dbReference type="ChEBI" id="CHEBI:61560"/>
        <dbReference type="ChEBI" id="CHEBI:173112"/>
        <dbReference type="EC" id="2.7.7.7"/>
    </reaction>
</comment>
<reference evidence="8 9" key="1">
    <citation type="submission" date="2019-02" db="EMBL/GenBank/DDBJ databases">
        <title>Genomic Encyclopedia of Type Strains, Phase IV (KMG-IV): sequencing the most valuable type-strain genomes for metagenomic binning, comparative biology and taxonomic classification.</title>
        <authorList>
            <person name="Goeker M."/>
        </authorList>
    </citation>
    <scope>NUCLEOTIDE SEQUENCE [LARGE SCALE GENOMIC DNA]</scope>
    <source>
        <strain evidence="8 9">DSM 17196</strain>
    </source>
</reference>
<dbReference type="Gene3D" id="3.20.20.140">
    <property type="entry name" value="Metal-dependent hydrolases"/>
    <property type="match status" value="2"/>
</dbReference>
<dbReference type="InterPro" id="IPR004805">
    <property type="entry name" value="DnaE2/DnaE/PolC"/>
</dbReference>
<evidence type="ECO:0000313" key="9">
    <source>
        <dbReference type="Proteomes" id="UP000292262"/>
    </source>
</evidence>
<dbReference type="EMBL" id="SGXE01000003">
    <property type="protein sequence ID" value="RZS92647.1"/>
    <property type="molecule type" value="Genomic_DNA"/>
</dbReference>
<keyword evidence="2" id="KW-0808">Transferase</keyword>
<sequence>MYLNCHTYYSLRYGTFSEVTLLELALQNNIKTIALTDINNTSACLNFVRKTKEFNVKPIVGIDFRNNHQPCYVGLAKNNEGYRELNELLAKHLHNKKEFPAIAPPLKNSIIIYPFEQVIATQKTNFYDHEFIGVSIKNIPNLRVSKLLQYKHKLVILQPVTFRNKKDFNAHRLLRAIDNNTLLSKLAKEQQACPSEQMIPYDELLLHFSDFEYIITNTKKILDQCTIDFDFSKNKPSLNQQTFTGNRNKDQQLLKKLCYQGLTYRYKTPNTQVYERLEKELKLIITMNFVSYFLINWHIINYAQKKGYYYVGRGSGANSIVAYILRITDVDPIELDLYFERFINTHRTSPPDFDIDFSWKDRQDITQFIFSEFKHVALMGAYVTFHYKGAVREIGKVFGLPKFEIDKLSEGNYNYQTLDHMHKLVILYSELIQGMPNYISVHSSGILISEKSLHYYAATDLPPKGFPTVQFDMIIAEDVGLYKFDILGQRGLAKIKDAISIIKYNQPAKANFDIHQIEKLKKDTRINTLIKEAKCLACFYVESPAMRMLLSKLKTDNYLGLVAASSIIRPGVAKSGMMREYILREHDPKRKKNSHPIMLKLMNETHGIMVYQEDVIKVAHVFAKLSLDEADVLRRGMSGKFRSRKEFKDVKNKFINNCRKEGYQETLIFEIWNQVASFAGYAFPKGHSASYAVESYQSLFLKAYFPLEYLVATLNNGGGFYRPEVYIHEARMLGATVLPPCINTSNYEHSIQQRTITLGFSILRNLDHNTAELILQERATHGCFTSLDDFMDRVAIGIEQLSILVKIDAFRFTKKNKHELLWKAHFKINKTSDHGIIQPRLFAPKTISYKLPELTIPTTETAFEQIEAFGFPLCGYFEILATQPVNNHRASQLNDYLNKKIDIYGYLIAAKNTSTTTGKRMAFATFLDQYGAVFDTVLFPPIQAKYPLRGRGIYRIYGTVVKEFGFMSIEVLKIAKQDYIPDPRYADTLPTETN</sequence>
<dbReference type="InterPro" id="IPR004013">
    <property type="entry name" value="PHP_dom"/>
</dbReference>
<evidence type="ECO:0000256" key="4">
    <source>
        <dbReference type="ARBA" id="ARBA00022705"/>
    </source>
</evidence>
<feature type="domain" description="Polymerase/histidinol phosphatase N-terminal" evidence="7">
    <location>
        <begin position="1"/>
        <end position="68"/>
    </location>
</feature>
<dbReference type="InterPro" id="IPR016195">
    <property type="entry name" value="Pol/histidinol_Pase-like"/>
</dbReference>
<evidence type="ECO:0000256" key="1">
    <source>
        <dbReference type="ARBA" id="ARBA00012417"/>
    </source>
</evidence>
<dbReference type="InterPro" id="IPR040982">
    <property type="entry name" value="DNA_pol3_finger"/>
</dbReference>
<dbReference type="Pfam" id="PF17657">
    <property type="entry name" value="DNA_pol3_finger"/>
    <property type="match status" value="1"/>
</dbReference>
<dbReference type="InterPro" id="IPR011708">
    <property type="entry name" value="DNA_pol3_alpha_NTPase_dom"/>
</dbReference>
<dbReference type="Gene3D" id="1.10.150.870">
    <property type="match status" value="1"/>
</dbReference>
<evidence type="ECO:0000256" key="6">
    <source>
        <dbReference type="ARBA" id="ARBA00049244"/>
    </source>
</evidence>
<dbReference type="RefSeq" id="WP_130287319.1">
    <property type="nucleotide sequence ID" value="NZ_SGXE01000003.1"/>
</dbReference>
<protein>
    <recommendedName>
        <fullName evidence="1">DNA-directed DNA polymerase</fullName>
        <ecNumber evidence="1">2.7.7.7</ecNumber>
    </recommendedName>
</protein>
<dbReference type="Proteomes" id="UP000292262">
    <property type="component" value="Unassembled WGS sequence"/>
</dbReference>
<keyword evidence="4" id="KW-0235">DNA replication</keyword>
<dbReference type="InterPro" id="IPR003141">
    <property type="entry name" value="Pol/His_phosphatase_N"/>
</dbReference>
<evidence type="ECO:0000256" key="5">
    <source>
        <dbReference type="ARBA" id="ARBA00022932"/>
    </source>
</evidence>
<dbReference type="SMART" id="SM00481">
    <property type="entry name" value="POLIIIAc"/>
    <property type="match status" value="1"/>
</dbReference>
<dbReference type="Pfam" id="PF14579">
    <property type="entry name" value="HHH_6"/>
    <property type="match status" value="1"/>
</dbReference>
<dbReference type="CDD" id="cd04485">
    <property type="entry name" value="DnaE_OBF"/>
    <property type="match status" value="1"/>
</dbReference>
<evidence type="ECO:0000313" key="8">
    <source>
        <dbReference type="EMBL" id="RZS92647.1"/>
    </source>
</evidence>
<accession>A0A4Q7NZI6</accession>
<dbReference type="SUPFAM" id="SSF89550">
    <property type="entry name" value="PHP domain-like"/>
    <property type="match status" value="1"/>
</dbReference>
<evidence type="ECO:0000256" key="2">
    <source>
        <dbReference type="ARBA" id="ARBA00022679"/>
    </source>
</evidence>
<dbReference type="InterPro" id="IPR029460">
    <property type="entry name" value="DNAPol_HHH"/>
</dbReference>
<dbReference type="GO" id="GO:0008408">
    <property type="term" value="F:3'-5' exonuclease activity"/>
    <property type="evidence" value="ECO:0007669"/>
    <property type="project" value="InterPro"/>
</dbReference>
<dbReference type="GO" id="GO:0006260">
    <property type="term" value="P:DNA replication"/>
    <property type="evidence" value="ECO:0007669"/>
    <property type="project" value="UniProtKB-KW"/>
</dbReference>
<gene>
    <name evidence="8" type="ORF">EV197_2786</name>
</gene>